<feature type="transmembrane region" description="Helical" evidence="1">
    <location>
        <begin position="374"/>
        <end position="391"/>
    </location>
</feature>
<feature type="transmembrane region" description="Helical" evidence="1">
    <location>
        <begin position="318"/>
        <end position="336"/>
    </location>
</feature>
<feature type="transmembrane region" description="Helical" evidence="1">
    <location>
        <begin position="87"/>
        <end position="105"/>
    </location>
</feature>
<comment type="caution">
    <text evidence="2">The sequence shown here is derived from an EMBL/GenBank/DDBJ whole genome shotgun (WGS) entry which is preliminary data.</text>
</comment>
<evidence type="ECO:0000313" key="3">
    <source>
        <dbReference type="Proteomes" id="UP000176424"/>
    </source>
</evidence>
<gene>
    <name evidence="2" type="ORF">A2397_02455</name>
</gene>
<name>A0A1F4ZVJ6_9BACT</name>
<evidence type="ECO:0000313" key="2">
    <source>
        <dbReference type="EMBL" id="OGD10449.1"/>
    </source>
</evidence>
<reference evidence="2 3" key="1">
    <citation type="journal article" date="2016" name="Nat. Commun.">
        <title>Thousands of microbial genomes shed light on interconnected biogeochemical processes in an aquifer system.</title>
        <authorList>
            <person name="Anantharaman K."/>
            <person name="Brown C.T."/>
            <person name="Hug L.A."/>
            <person name="Sharon I."/>
            <person name="Castelle C.J."/>
            <person name="Probst A.J."/>
            <person name="Thomas B.C."/>
            <person name="Singh A."/>
            <person name="Wilkins M.J."/>
            <person name="Karaoz U."/>
            <person name="Brodie E.L."/>
            <person name="Williams K.H."/>
            <person name="Hubbard S.S."/>
            <person name="Banfield J.F."/>
        </authorList>
    </citation>
    <scope>NUCLEOTIDE SEQUENCE [LARGE SCALE GENOMIC DNA]</scope>
</reference>
<feature type="transmembrane region" description="Helical" evidence="1">
    <location>
        <begin position="170"/>
        <end position="186"/>
    </location>
</feature>
<keyword evidence="1" id="KW-1133">Transmembrane helix</keyword>
<proteinExistence type="predicted"/>
<sequence>MNHLKRLSLLTFILSLILLFASIKGDANSFSRNSSFTDASTGSPFESSSSSSRYVLTQALFKSRSFLLTRDQAKFASPDVAEHNGKYFTLFMPGISFMGLPFYILGSIVGLPQLGTFSLNFWLAIINVFLVAALAKRLGASWSWSLLGGFLFLFGSNAWAYALTYSQHHLAVFATISLLLISTHSLTVKNNLLFGIIFGIALLADFPNPIILSPIAVYQLSRHFHFHRNKINWSWLFMGAGVLPFLVIFAYYNLKTTGSPLLSAQFVGRSKEFNVATSVPAETKSVPEVRSPGLHLPLKSRSLIRGFSILIFSDERGWIYYSPMVLVGIIGLVLTLKKNSSNPVPNLIFAAICFNLLIYAMFGDPWGGWSFGPRYLIPATAMISVFIPVFMQKYGKNVLVMSGFLVACVLSIRLATLAALTTAHVPPKQGAEALPVPIPHTPKLNSNFLAANKSSSLIYNLSFKNQMPANTYYKLVFALALITFVTLTGFAVNSKRV</sequence>
<keyword evidence="1" id="KW-0472">Membrane</keyword>
<evidence type="ECO:0008006" key="4">
    <source>
        <dbReference type="Google" id="ProtNLM"/>
    </source>
</evidence>
<keyword evidence="1" id="KW-0812">Transmembrane</keyword>
<protein>
    <recommendedName>
        <fullName evidence="4">Glycosyltransferase RgtA/B/C/D-like domain-containing protein</fullName>
    </recommendedName>
</protein>
<evidence type="ECO:0000256" key="1">
    <source>
        <dbReference type="SAM" id="Phobius"/>
    </source>
</evidence>
<dbReference type="AlphaFoldDB" id="A0A1F4ZVJ6"/>
<feature type="transmembrane region" description="Helical" evidence="1">
    <location>
        <begin position="192"/>
        <end position="212"/>
    </location>
</feature>
<feature type="transmembrane region" description="Helical" evidence="1">
    <location>
        <begin position="343"/>
        <end position="362"/>
    </location>
</feature>
<accession>A0A1F4ZVJ6</accession>
<feature type="transmembrane region" description="Helical" evidence="1">
    <location>
        <begin position="233"/>
        <end position="252"/>
    </location>
</feature>
<feature type="transmembrane region" description="Helical" evidence="1">
    <location>
        <begin position="117"/>
        <end position="135"/>
    </location>
</feature>
<dbReference type="Proteomes" id="UP000176424">
    <property type="component" value="Unassembled WGS sequence"/>
</dbReference>
<feature type="transmembrane region" description="Helical" evidence="1">
    <location>
        <begin position="398"/>
        <end position="420"/>
    </location>
</feature>
<organism evidence="2 3">
    <name type="scientific">Candidatus Amesbacteria bacterium RIFOXYB1_FULL_44_23</name>
    <dbReference type="NCBI Taxonomy" id="1797263"/>
    <lineage>
        <taxon>Bacteria</taxon>
        <taxon>Candidatus Amesiibacteriota</taxon>
    </lineage>
</organism>
<feature type="transmembrane region" description="Helical" evidence="1">
    <location>
        <begin position="472"/>
        <end position="492"/>
    </location>
</feature>
<dbReference type="EMBL" id="MEXR01000006">
    <property type="protein sequence ID" value="OGD10449.1"/>
    <property type="molecule type" value="Genomic_DNA"/>
</dbReference>
<feature type="transmembrane region" description="Helical" evidence="1">
    <location>
        <begin position="141"/>
        <end position="163"/>
    </location>
</feature>
<dbReference type="STRING" id="1797263.A2397_02455"/>